<dbReference type="InterPro" id="IPR052162">
    <property type="entry name" value="Sensor_kinase/Photoreceptor"/>
</dbReference>
<dbReference type="PROSITE" id="PS50112">
    <property type="entry name" value="PAS"/>
    <property type="match status" value="2"/>
</dbReference>
<dbReference type="InterPro" id="IPR000700">
    <property type="entry name" value="PAS-assoc_C"/>
</dbReference>
<evidence type="ECO:0000256" key="2">
    <source>
        <dbReference type="ARBA" id="ARBA00012438"/>
    </source>
</evidence>
<dbReference type="InterPro" id="IPR001610">
    <property type="entry name" value="PAC"/>
</dbReference>
<feature type="domain" description="Histidine kinase" evidence="8">
    <location>
        <begin position="588"/>
        <end position="809"/>
    </location>
</feature>
<evidence type="ECO:0000256" key="1">
    <source>
        <dbReference type="ARBA" id="ARBA00000085"/>
    </source>
</evidence>
<dbReference type="PANTHER" id="PTHR43304:SF1">
    <property type="entry name" value="PAC DOMAIN-CONTAINING PROTEIN"/>
    <property type="match status" value="1"/>
</dbReference>
<dbReference type="SUPFAM" id="SSF55874">
    <property type="entry name" value="ATPase domain of HSP90 chaperone/DNA topoisomerase II/histidine kinase"/>
    <property type="match status" value="1"/>
</dbReference>
<dbReference type="InterPro" id="IPR003018">
    <property type="entry name" value="GAF"/>
</dbReference>
<dbReference type="Pfam" id="PF00072">
    <property type="entry name" value="Response_reg"/>
    <property type="match status" value="1"/>
</dbReference>
<reference evidence="12 13" key="1">
    <citation type="journal article" date="2000" name="Arch. Microbiol.">
        <title>Rhodobaca bogoriensis gen. nov. and sp. nov., an alkaliphilic purple nonsulfur bacterium from African Rift Valley soda lakes.</title>
        <authorList>
            <person name="Milford A.D."/>
            <person name="Achenbach L.A."/>
            <person name="Jung D.O."/>
            <person name="Madigan M.T."/>
        </authorList>
    </citation>
    <scope>NUCLEOTIDE SEQUENCE [LARGE SCALE GENOMIC DNA]</scope>
    <source>
        <strain evidence="12 13">2376</strain>
    </source>
</reference>
<dbReference type="RefSeq" id="WP_179906256.1">
    <property type="nucleotide sequence ID" value="NZ_JACBXS010000020.1"/>
</dbReference>
<dbReference type="SUPFAM" id="SSF52172">
    <property type="entry name" value="CheY-like"/>
    <property type="match status" value="1"/>
</dbReference>
<sequence length="950" mass="104520">MAEALPQIVWTTGPDGAVDWVSHEFRRYTGITDAGFADGDLLPGLHPEDRAPTRENWSKALSGGHSCRTEFRLWCAAEARWRLHRVHVRPYSDEAGLLTRWYGIATDIHDLREAEDARETELRLLIVERRVLEQIAAGEPLSRILQDICTAMPDVLGGARANVALVSGDERCLDTFIGDAALEAWSRAVGQIPIAEGQGSCGTGGARREAVYSADIARDPLWQPYRELAAAHGLAACWSQPVLDGTGHPIAIFCCYHSEPKAPSKAQMAILQRMADAVHTAISQVASRDQLQASERRYRSLFDFLPIAIWEQDISGVLKSLDALKATGVTDFEAWLDRNPAFASEAMAAIRVLDGNRAARQLHGAMSDDPRSISQALVSLANEPKFRMALRAMLVAAWEGQTQLETTYTASRSDGTTADILARLLLPEPGSGRLLLTEDDITEQRRVEERFRHVAQRSSDFIFDRDLVTDLTWVNDAATWLPDFTPGEKLLPRSAWVESVHPEDEERILTQIEAAIQGGQDFWEGEYRLRKRDGDFIPVRERASILHDDAGVPVRMIGNIIDLSEQKALEAQLRQSQRLDAVGQLTGGIAHDFNNLLTVILGNAETLAGKLPADRPSAAMARQIVSAAEQAAELTQRLLAFARKQPLSPGAYDVNELIEGMQMLIERSMTPAIALDLRLAEDPGAVHVDRALFESALLNLCVNARDAMPMGGLLRIETSLVSLAVGAALDAPEPGEYVRISVSDTGEGMDNETLARVFEPFFTTKPVGEGSGLGLSMVHGFVYQSGGHIDVHSELGAGTTVELMLPRQARQEGGRESPQGDTTPRKAKKRMRVLVVEDEDQVREYICMLLKSLEYKVEAEARATSALARLRADEPFDLLISDVVMPGGIDGRQLAETILEERPELPILLVSGHSEEIATSGGKLDPRISFLRKPFRRSTLQELLQELLRG</sequence>
<dbReference type="InterPro" id="IPR011006">
    <property type="entry name" value="CheY-like_superfamily"/>
</dbReference>
<evidence type="ECO:0000259" key="9">
    <source>
        <dbReference type="PROSITE" id="PS50110"/>
    </source>
</evidence>
<keyword evidence="13" id="KW-1185">Reference proteome</keyword>
<dbReference type="CDD" id="cd00130">
    <property type="entry name" value="PAS"/>
    <property type="match status" value="2"/>
</dbReference>
<evidence type="ECO:0000313" key="13">
    <source>
        <dbReference type="Proteomes" id="UP000529417"/>
    </source>
</evidence>
<evidence type="ECO:0000256" key="4">
    <source>
        <dbReference type="ARBA" id="ARBA00022679"/>
    </source>
</evidence>
<dbReference type="PANTHER" id="PTHR43304">
    <property type="entry name" value="PHYTOCHROME-LIKE PROTEIN CPH1"/>
    <property type="match status" value="1"/>
</dbReference>
<name>A0A7Z0I0P8_9RHOB</name>
<organism evidence="12 13">
    <name type="scientific">Rhabdonatronobacter sediminivivens</name>
    <dbReference type="NCBI Taxonomy" id="2743469"/>
    <lineage>
        <taxon>Bacteria</taxon>
        <taxon>Pseudomonadati</taxon>
        <taxon>Pseudomonadota</taxon>
        <taxon>Alphaproteobacteria</taxon>
        <taxon>Rhodobacterales</taxon>
        <taxon>Paracoccaceae</taxon>
        <taxon>Rhabdonatronobacter</taxon>
    </lineage>
</organism>
<keyword evidence="3 6" id="KW-0597">Phosphoprotein</keyword>
<evidence type="ECO:0000259" key="8">
    <source>
        <dbReference type="PROSITE" id="PS50109"/>
    </source>
</evidence>
<dbReference type="Pfam" id="PF08447">
    <property type="entry name" value="PAS_3"/>
    <property type="match status" value="2"/>
</dbReference>
<keyword evidence="4" id="KW-0808">Transferase</keyword>
<feature type="domain" description="PAS" evidence="10">
    <location>
        <begin position="1"/>
        <end position="64"/>
    </location>
</feature>
<dbReference type="Pfam" id="PF02518">
    <property type="entry name" value="HATPase_c"/>
    <property type="match status" value="1"/>
</dbReference>
<protein>
    <recommendedName>
        <fullName evidence="2">histidine kinase</fullName>
        <ecNumber evidence="2">2.7.13.3</ecNumber>
    </recommendedName>
</protein>
<evidence type="ECO:0000256" key="3">
    <source>
        <dbReference type="ARBA" id="ARBA00022553"/>
    </source>
</evidence>
<dbReference type="PROSITE" id="PS50113">
    <property type="entry name" value="PAC"/>
    <property type="match status" value="1"/>
</dbReference>
<dbReference type="Pfam" id="PF00512">
    <property type="entry name" value="HisKA"/>
    <property type="match status" value="1"/>
</dbReference>
<dbReference type="GO" id="GO:0000155">
    <property type="term" value="F:phosphorelay sensor kinase activity"/>
    <property type="evidence" value="ECO:0007669"/>
    <property type="project" value="InterPro"/>
</dbReference>
<evidence type="ECO:0000256" key="6">
    <source>
        <dbReference type="PROSITE-ProRule" id="PRU00169"/>
    </source>
</evidence>
<dbReference type="SMART" id="SM00448">
    <property type="entry name" value="REC"/>
    <property type="match status" value="1"/>
</dbReference>
<keyword evidence="5" id="KW-0418">Kinase</keyword>
<dbReference type="CDD" id="cd00082">
    <property type="entry name" value="HisKA"/>
    <property type="match status" value="1"/>
</dbReference>
<dbReference type="SMART" id="SM00388">
    <property type="entry name" value="HisKA"/>
    <property type="match status" value="1"/>
</dbReference>
<gene>
    <name evidence="12" type="ORF">HUK65_10910</name>
</gene>
<dbReference type="SMART" id="SM00086">
    <property type="entry name" value="PAC"/>
    <property type="match status" value="2"/>
</dbReference>
<dbReference type="Pfam" id="PF13185">
    <property type="entry name" value="GAF_2"/>
    <property type="match status" value="1"/>
</dbReference>
<dbReference type="SMART" id="SM00091">
    <property type="entry name" value="PAS"/>
    <property type="match status" value="2"/>
</dbReference>
<dbReference type="Gene3D" id="3.30.450.40">
    <property type="match status" value="1"/>
</dbReference>
<dbReference type="SMART" id="SM00387">
    <property type="entry name" value="HATPase_c"/>
    <property type="match status" value="1"/>
</dbReference>
<dbReference type="InterPro" id="IPR003661">
    <property type="entry name" value="HisK_dim/P_dom"/>
</dbReference>
<dbReference type="Gene3D" id="3.30.450.20">
    <property type="entry name" value="PAS domain"/>
    <property type="match status" value="3"/>
</dbReference>
<dbReference type="SUPFAM" id="SSF47384">
    <property type="entry name" value="Homodimeric domain of signal transducing histidine kinase"/>
    <property type="match status" value="1"/>
</dbReference>
<evidence type="ECO:0000256" key="5">
    <source>
        <dbReference type="ARBA" id="ARBA00022777"/>
    </source>
</evidence>
<dbReference type="InterPro" id="IPR003594">
    <property type="entry name" value="HATPase_dom"/>
</dbReference>
<dbReference type="PROSITE" id="PS50110">
    <property type="entry name" value="RESPONSE_REGULATORY"/>
    <property type="match status" value="1"/>
</dbReference>
<comment type="caution">
    <text evidence="12">The sequence shown here is derived from an EMBL/GenBank/DDBJ whole genome shotgun (WGS) entry which is preliminary data.</text>
</comment>
<evidence type="ECO:0000259" key="11">
    <source>
        <dbReference type="PROSITE" id="PS50113"/>
    </source>
</evidence>
<dbReference type="EMBL" id="JACBXS010000020">
    <property type="protein sequence ID" value="NYS25502.1"/>
    <property type="molecule type" value="Genomic_DNA"/>
</dbReference>
<dbReference type="Gene3D" id="3.30.565.10">
    <property type="entry name" value="Histidine kinase-like ATPase, C-terminal domain"/>
    <property type="match status" value="1"/>
</dbReference>
<dbReference type="Proteomes" id="UP000529417">
    <property type="component" value="Unassembled WGS sequence"/>
</dbReference>
<dbReference type="InterPro" id="IPR004358">
    <property type="entry name" value="Sig_transdc_His_kin-like_C"/>
</dbReference>
<feature type="modified residue" description="4-aspartylphosphate" evidence="6">
    <location>
        <position position="882"/>
    </location>
</feature>
<dbReference type="InterPro" id="IPR001789">
    <property type="entry name" value="Sig_transdc_resp-reg_receiver"/>
</dbReference>
<dbReference type="PRINTS" id="PR00344">
    <property type="entry name" value="BCTRLSENSOR"/>
</dbReference>
<evidence type="ECO:0000313" key="12">
    <source>
        <dbReference type="EMBL" id="NYS25502.1"/>
    </source>
</evidence>
<dbReference type="SUPFAM" id="SSF55785">
    <property type="entry name" value="PYP-like sensor domain (PAS domain)"/>
    <property type="match status" value="3"/>
</dbReference>
<dbReference type="InterPro" id="IPR036097">
    <property type="entry name" value="HisK_dim/P_sf"/>
</dbReference>
<dbReference type="InterPro" id="IPR029016">
    <property type="entry name" value="GAF-like_dom_sf"/>
</dbReference>
<feature type="region of interest" description="Disordered" evidence="7">
    <location>
        <begin position="808"/>
        <end position="830"/>
    </location>
</feature>
<dbReference type="SUPFAM" id="SSF55781">
    <property type="entry name" value="GAF domain-like"/>
    <property type="match status" value="1"/>
</dbReference>
<feature type="domain" description="PAC" evidence="11">
    <location>
        <begin position="523"/>
        <end position="575"/>
    </location>
</feature>
<evidence type="ECO:0000259" key="10">
    <source>
        <dbReference type="PROSITE" id="PS50112"/>
    </source>
</evidence>
<feature type="domain" description="Response regulatory" evidence="9">
    <location>
        <begin position="832"/>
        <end position="948"/>
    </location>
</feature>
<dbReference type="Gene3D" id="3.40.50.2300">
    <property type="match status" value="1"/>
</dbReference>
<dbReference type="EC" id="2.7.13.3" evidence="2"/>
<dbReference type="InterPro" id="IPR000014">
    <property type="entry name" value="PAS"/>
</dbReference>
<accession>A0A7Z0I0P8</accession>
<dbReference type="SMART" id="SM00065">
    <property type="entry name" value="GAF"/>
    <property type="match status" value="1"/>
</dbReference>
<dbReference type="PROSITE" id="PS50109">
    <property type="entry name" value="HIS_KIN"/>
    <property type="match status" value="1"/>
</dbReference>
<dbReference type="InterPro" id="IPR036890">
    <property type="entry name" value="HATPase_C_sf"/>
</dbReference>
<feature type="domain" description="PAS" evidence="10">
    <location>
        <begin position="447"/>
        <end position="519"/>
    </location>
</feature>
<comment type="catalytic activity">
    <reaction evidence="1">
        <text>ATP + protein L-histidine = ADP + protein N-phospho-L-histidine.</text>
        <dbReference type="EC" id="2.7.13.3"/>
    </reaction>
</comment>
<dbReference type="InterPro" id="IPR005467">
    <property type="entry name" value="His_kinase_dom"/>
</dbReference>
<dbReference type="InterPro" id="IPR013655">
    <property type="entry name" value="PAS_fold_3"/>
</dbReference>
<proteinExistence type="predicted"/>
<dbReference type="AlphaFoldDB" id="A0A7Z0I0P8"/>
<dbReference type="Gene3D" id="1.10.287.130">
    <property type="match status" value="1"/>
</dbReference>
<dbReference type="InterPro" id="IPR035965">
    <property type="entry name" value="PAS-like_dom_sf"/>
</dbReference>
<evidence type="ECO:0000256" key="7">
    <source>
        <dbReference type="SAM" id="MobiDB-lite"/>
    </source>
</evidence>
<dbReference type="NCBIfam" id="TIGR00229">
    <property type="entry name" value="sensory_box"/>
    <property type="match status" value="2"/>
</dbReference>